<dbReference type="Proteomes" id="UP000243876">
    <property type="component" value="Unassembled WGS sequence"/>
</dbReference>
<keyword evidence="2" id="KW-1185">Reference proteome</keyword>
<dbReference type="Gene3D" id="3.40.50.620">
    <property type="entry name" value="HUPs"/>
    <property type="match status" value="1"/>
</dbReference>
<organism evidence="1 2">
    <name type="scientific">Sporidiobolus salmonicolor</name>
    <name type="common">Yeast-like fungus</name>
    <name type="synonym">Sporobolomyces salmonicolor</name>
    <dbReference type="NCBI Taxonomy" id="5005"/>
    <lineage>
        <taxon>Eukaryota</taxon>
        <taxon>Fungi</taxon>
        <taxon>Dikarya</taxon>
        <taxon>Basidiomycota</taxon>
        <taxon>Pucciniomycotina</taxon>
        <taxon>Microbotryomycetes</taxon>
        <taxon>Sporidiobolales</taxon>
        <taxon>Sporidiobolaceae</taxon>
        <taxon>Sporobolomyces</taxon>
    </lineage>
</organism>
<dbReference type="SUPFAM" id="SSF52374">
    <property type="entry name" value="Nucleotidylyl transferase"/>
    <property type="match status" value="1"/>
</dbReference>
<reference evidence="2" key="1">
    <citation type="submission" date="2015-02" db="EMBL/GenBank/DDBJ databases">
        <authorList>
            <person name="Gon?alves P."/>
        </authorList>
    </citation>
    <scope>NUCLEOTIDE SEQUENCE [LARGE SCALE GENOMIC DNA]</scope>
</reference>
<gene>
    <name evidence="1" type="primary">SPOSA6832_00579</name>
</gene>
<dbReference type="GO" id="GO:0005737">
    <property type="term" value="C:cytoplasm"/>
    <property type="evidence" value="ECO:0007669"/>
    <property type="project" value="TreeGrafter"/>
</dbReference>
<accession>A0A0D6EGM3</accession>
<sequence>MTRLSIPTSASTPIVSLLPGSPAPFQLIWASHSRWPLLPAAAPSSAQTPPQRLTVSVLDSSFNPPHAAHLALAQYGSHDAQLLSFTVGNPDKGVVDSRITALRLEMVREVARDMERRAKDGTGNPAWTNVAVAVMMAPTFVEKSHILQEELRHLIRVHLGGPADDEGGARLLDVRLTFPIGWDTLVRVFAPRYYPPPGPDLAASMTAFLTDNRSWLACARRGDISPEEEQAYLATPEVESWVKQGKVELFDLDENIQRISSTAIRRAAAEGRWDAVERDVPFPRVVEIIKREALYR</sequence>
<dbReference type="AlphaFoldDB" id="A0A0D6EGM3"/>
<protein>
    <submittedName>
        <fullName evidence="1">SPOSA6832_00579-mRNA-1:cds</fullName>
    </submittedName>
</protein>
<dbReference type="PANTHER" id="PTHR31285">
    <property type="entry name" value="NICOTINAMIDE MONONUCLEOTIDE ADENYLYLTRANSFERASE"/>
    <property type="match status" value="1"/>
</dbReference>
<dbReference type="EMBL" id="CENE01000002">
    <property type="protein sequence ID" value="CEQ39076.1"/>
    <property type="molecule type" value="Genomic_DNA"/>
</dbReference>
<name>A0A0D6EGM3_SPOSA</name>
<dbReference type="GO" id="GO:0016887">
    <property type="term" value="F:ATP hydrolysis activity"/>
    <property type="evidence" value="ECO:0007669"/>
    <property type="project" value="TreeGrafter"/>
</dbReference>
<dbReference type="OrthoDB" id="5591297at2759"/>
<dbReference type="GO" id="GO:0000309">
    <property type="term" value="F:nicotinamide-nucleotide adenylyltransferase activity"/>
    <property type="evidence" value="ECO:0007669"/>
    <property type="project" value="TreeGrafter"/>
</dbReference>
<proteinExistence type="predicted"/>
<evidence type="ECO:0000313" key="1">
    <source>
        <dbReference type="EMBL" id="CEQ39076.1"/>
    </source>
</evidence>
<evidence type="ECO:0000313" key="2">
    <source>
        <dbReference type="Proteomes" id="UP000243876"/>
    </source>
</evidence>
<dbReference type="PANTHER" id="PTHR31285:SF0">
    <property type="entry name" value="NICOTINAMIDE MONONUCLEOTIDE ADENYLYLTRANSFERASE"/>
    <property type="match status" value="1"/>
</dbReference>
<dbReference type="GO" id="GO:0005634">
    <property type="term" value="C:nucleus"/>
    <property type="evidence" value="ECO:0007669"/>
    <property type="project" value="TreeGrafter"/>
</dbReference>
<dbReference type="InterPro" id="IPR014729">
    <property type="entry name" value="Rossmann-like_a/b/a_fold"/>
</dbReference>